<dbReference type="Proteomes" id="UP000823399">
    <property type="component" value="Unassembled WGS sequence"/>
</dbReference>
<evidence type="ECO:0000256" key="12">
    <source>
        <dbReference type="ARBA" id="ARBA00023136"/>
    </source>
</evidence>
<comment type="pathway">
    <text evidence="3">Secondary metabolite biosynthesis; terpenoid biosynthesis.</text>
</comment>
<organism evidence="15 16">
    <name type="scientific">Suillus discolor</name>
    <dbReference type="NCBI Taxonomy" id="1912936"/>
    <lineage>
        <taxon>Eukaryota</taxon>
        <taxon>Fungi</taxon>
        <taxon>Dikarya</taxon>
        <taxon>Basidiomycota</taxon>
        <taxon>Agaricomycotina</taxon>
        <taxon>Agaricomycetes</taxon>
        <taxon>Agaricomycetidae</taxon>
        <taxon>Boletales</taxon>
        <taxon>Suillineae</taxon>
        <taxon>Suillaceae</taxon>
        <taxon>Suillus</taxon>
    </lineage>
</organism>
<dbReference type="PRINTS" id="PR00385">
    <property type="entry name" value="P450"/>
</dbReference>
<evidence type="ECO:0000256" key="6">
    <source>
        <dbReference type="ARBA" id="ARBA00022692"/>
    </source>
</evidence>
<accession>A0A9P7EYX2</accession>
<dbReference type="PANTHER" id="PTHR24305:SF166">
    <property type="entry name" value="CYTOCHROME P450 12A4, MITOCHONDRIAL-RELATED"/>
    <property type="match status" value="1"/>
</dbReference>
<proteinExistence type="inferred from homology"/>
<evidence type="ECO:0000256" key="2">
    <source>
        <dbReference type="ARBA" id="ARBA00004370"/>
    </source>
</evidence>
<dbReference type="AlphaFoldDB" id="A0A9P7EYX2"/>
<dbReference type="PANTHER" id="PTHR24305">
    <property type="entry name" value="CYTOCHROME P450"/>
    <property type="match status" value="1"/>
</dbReference>
<evidence type="ECO:0000256" key="11">
    <source>
        <dbReference type="ARBA" id="ARBA00023033"/>
    </source>
</evidence>
<dbReference type="RefSeq" id="XP_041289026.1">
    <property type="nucleotide sequence ID" value="XM_041443524.1"/>
</dbReference>
<comment type="subcellular location">
    <subcellularLocation>
        <location evidence="2">Membrane</location>
    </subcellularLocation>
</comment>
<keyword evidence="8 14" id="KW-1133">Transmembrane helix</keyword>
<dbReference type="GO" id="GO:0005506">
    <property type="term" value="F:iron ion binding"/>
    <property type="evidence" value="ECO:0007669"/>
    <property type="project" value="InterPro"/>
</dbReference>
<dbReference type="GO" id="GO:0020037">
    <property type="term" value="F:heme binding"/>
    <property type="evidence" value="ECO:0007669"/>
    <property type="project" value="InterPro"/>
</dbReference>
<dbReference type="SUPFAM" id="SSF48264">
    <property type="entry name" value="Cytochrome P450"/>
    <property type="match status" value="1"/>
</dbReference>
<evidence type="ECO:0000256" key="7">
    <source>
        <dbReference type="ARBA" id="ARBA00022723"/>
    </source>
</evidence>
<evidence type="ECO:0000256" key="5">
    <source>
        <dbReference type="ARBA" id="ARBA00022617"/>
    </source>
</evidence>
<feature type="transmembrane region" description="Helical" evidence="14">
    <location>
        <begin position="20"/>
        <end position="42"/>
    </location>
</feature>
<evidence type="ECO:0000313" key="15">
    <source>
        <dbReference type="EMBL" id="KAG2098923.1"/>
    </source>
</evidence>
<keyword evidence="6 14" id="KW-0812">Transmembrane</keyword>
<evidence type="ECO:0000313" key="16">
    <source>
        <dbReference type="Proteomes" id="UP000823399"/>
    </source>
</evidence>
<dbReference type="InterPro" id="IPR002403">
    <property type="entry name" value="Cyt_P450_E_grp-IV"/>
</dbReference>
<evidence type="ECO:0000256" key="8">
    <source>
        <dbReference type="ARBA" id="ARBA00022989"/>
    </source>
</evidence>
<dbReference type="GO" id="GO:0016705">
    <property type="term" value="F:oxidoreductase activity, acting on paired donors, with incorporation or reduction of molecular oxygen"/>
    <property type="evidence" value="ECO:0007669"/>
    <property type="project" value="InterPro"/>
</dbReference>
<dbReference type="InterPro" id="IPR050121">
    <property type="entry name" value="Cytochrome_P450_monoxygenase"/>
</dbReference>
<comment type="cofactor">
    <cofactor evidence="1 13">
        <name>heme</name>
        <dbReference type="ChEBI" id="CHEBI:30413"/>
    </cofactor>
</comment>
<keyword evidence="12 14" id="KW-0472">Membrane</keyword>
<dbReference type="InterPro" id="IPR036396">
    <property type="entry name" value="Cyt_P450_sf"/>
</dbReference>
<evidence type="ECO:0000256" key="14">
    <source>
        <dbReference type="SAM" id="Phobius"/>
    </source>
</evidence>
<protein>
    <submittedName>
        <fullName evidence="15">Cytochrome P450</fullName>
    </submittedName>
</protein>
<keyword evidence="7 13" id="KW-0479">Metal-binding</keyword>
<evidence type="ECO:0000256" key="9">
    <source>
        <dbReference type="ARBA" id="ARBA00023002"/>
    </source>
</evidence>
<comment type="similarity">
    <text evidence="4">Belongs to the cytochrome P450 family.</text>
</comment>
<keyword evidence="5 13" id="KW-0349">Heme</keyword>
<dbReference type="GO" id="GO:0016020">
    <property type="term" value="C:membrane"/>
    <property type="evidence" value="ECO:0007669"/>
    <property type="project" value="UniProtKB-SubCell"/>
</dbReference>
<keyword evidence="11" id="KW-0503">Monooxygenase</keyword>
<evidence type="ECO:0000256" key="1">
    <source>
        <dbReference type="ARBA" id="ARBA00001971"/>
    </source>
</evidence>
<dbReference type="Gene3D" id="1.10.630.10">
    <property type="entry name" value="Cytochrome P450"/>
    <property type="match status" value="1"/>
</dbReference>
<gene>
    <name evidence="15" type="ORF">F5147DRAFT_814521</name>
</gene>
<dbReference type="GeneID" id="64705783"/>
<dbReference type="GO" id="GO:0004497">
    <property type="term" value="F:monooxygenase activity"/>
    <property type="evidence" value="ECO:0007669"/>
    <property type="project" value="UniProtKB-KW"/>
</dbReference>
<keyword evidence="9" id="KW-0560">Oxidoreductase</keyword>
<name>A0A9P7EYX2_9AGAM</name>
<comment type="caution">
    <text evidence="15">The sequence shown here is derived from an EMBL/GenBank/DDBJ whole genome shotgun (WGS) entry which is preliminary data.</text>
</comment>
<keyword evidence="10 13" id="KW-0408">Iron</keyword>
<dbReference type="Pfam" id="PF00067">
    <property type="entry name" value="p450"/>
    <property type="match status" value="1"/>
</dbReference>
<dbReference type="EMBL" id="JABBWM010000059">
    <property type="protein sequence ID" value="KAG2098923.1"/>
    <property type="molecule type" value="Genomic_DNA"/>
</dbReference>
<dbReference type="OrthoDB" id="1470350at2759"/>
<dbReference type="PRINTS" id="PR00465">
    <property type="entry name" value="EP450IV"/>
</dbReference>
<sequence>MGLLQSNPCARDIWLAFKDLCLVSPLSGSTTRIAVVILALFYPLQVYRRQQRTTHIRGPQSPGWVFGFAKIMLDSTATTELYERWAKEYGPVYKVPGIFGQSRVVLWDPKAISHFFARDTWLYNQTPFNKIVVQTVMGRGVLWADGESHQRQRKALNPAFTAAVIRNLTSVFHDAAHKTAIAWDNEIELNQGTHCATIDVQQWMNHISLDSAGIAVLSHDFGALDGNDSDVGHILNAFGSSTNVPSNLIILAQNFPFILKLPLPAIRFSLKLRLIVGKICQEMLLRTRKENETGGAEQAEGYGESAGLTPQEVLDEVHESLNSFERWDADLCLRQARVLLLAGFETTAVSMTWALVELAQNPDIQRKLRDECLEFGPTPSYDDLTNKLPYLDAVVNEVLRLHAPLKEIPRLAMQDDVIPLSEPLRTAAGNFMESVCIPKGTVIVIPLAALNCSVSMWGPDAKAFKPSRWFEGDEGMLDARETLHGYRHLMTFGDGAQTCLGKLFALAEFKAVLFVLVRKFVFEMDDPGVQIVDSLGSLPRPGAVGSAEAGSVPLRARAGGTGTDCKGTQGQTSIAGGYGSV</sequence>
<dbReference type="InterPro" id="IPR001128">
    <property type="entry name" value="Cyt_P450"/>
</dbReference>
<evidence type="ECO:0000256" key="13">
    <source>
        <dbReference type="PIRSR" id="PIRSR602403-1"/>
    </source>
</evidence>
<keyword evidence="16" id="KW-1185">Reference proteome</keyword>
<evidence type="ECO:0000256" key="3">
    <source>
        <dbReference type="ARBA" id="ARBA00004721"/>
    </source>
</evidence>
<evidence type="ECO:0000256" key="10">
    <source>
        <dbReference type="ARBA" id="ARBA00023004"/>
    </source>
</evidence>
<feature type="binding site" description="axial binding residue" evidence="13">
    <location>
        <position position="499"/>
    </location>
    <ligand>
        <name>heme</name>
        <dbReference type="ChEBI" id="CHEBI:30413"/>
    </ligand>
    <ligandPart>
        <name>Fe</name>
        <dbReference type="ChEBI" id="CHEBI:18248"/>
    </ligandPart>
</feature>
<reference evidence="15" key="1">
    <citation type="journal article" date="2020" name="New Phytol.">
        <title>Comparative genomics reveals dynamic genome evolution in host specialist ectomycorrhizal fungi.</title>
        <authorList>
            <person name="Lofgren L.A."/>
            <person name="Nguyen N.H."/>
            <person name="Vilgalys R."/>
            <person name="Ruytinx J."/>
            <person name="Liao H.L."/>
            <person name="Branco S."/>
            <person name="Kuo A."/>
            <person name="LaButti K."/>
            <person name="Lipzen A."/>
            <person name="Andreopoulos W."/>
            <person name="Pangilinan J."/>
            <person name="Riley R."/>
            <person name="Hundley H."/>
            <person name="Na H."/>
            <person name="Barry K."/>
            <person name="Grigoriev I.V."/>
            <person name="Stajich J.E."/>
            <person name="Kennedy P.G."/>
        </authorList>
    </citation>
    <scope>NUCLEOTIDE SEQUENCE</scope>
    <source>
        <strain evidence="15">FC423</strain>
    </source>
</reference>
<evidence type="ECO:0000256" key="4">
    <source>
        <dbReference type="ARBA" id="ARBA00010617"/>
    </source>
</evidence>